<dbReference type="PROSITE" id="PS52015">
    <property type="entry name" value="TONB_CTD"/>
    <property type="match status" value="1"/>
</dbReference>
<keyword evidence="3" id="KW-0813">Transport</keyword>
<keyword evidence="7" id="KW-0653">Protein transport</keyword>
<evidence type="ECO:0000313" key="13">
    <source>
        <dbReference type="Proteomes" id="UP000548326"/>
    </source>
</evidence>
<evidence type="ECO:0000256" key="3">
    <source>
        <dbReference type="ARBA" id="ARBA00022448"/>
    </source>
</evidence>
<feature type="chain" id="PRO_5032753014" evidence="10">
    <location>
        <begin position="21"/>
        <end position="251"/>
    </location>
</feature>
<dbReference type="NCBIfam" id="TIGR01352">
    <property type="entry name" value="tonB_Cterm"/>
    <property type="match status" value="1"/>
</dbReference>
<keyword evidence="9" id="KW-0472">Membrane</keyword>
<dbReference type="PANTHER" id="PTHR33446">
    <property type="entry name" value="PROTEIN TONB-RELATED"/>
    <property type="match status" value="1"/>
</dbReference>
<dbReference type="Gene3D" id="3.30.1150.10">
    <property type="match status" value="1"/>
</dbReference>
<dbReference type="SUPFAM" id="SSF74653">
    <property type="entry name" value="TolA/TonB C-terminal domain"/>
    <property type="match status" value="1"/>
</dbReference>
<keyword evidence="4" id="KW-1003">Cell membrane</keyword>
<evidence type="ECO:0000256" key="1">
    <source>
        <dbReference type="ARBA" id="ARBA00004383"/>
    </source>
</evidence>
<evidence type="ECO:0000256" key="6">
    <source>
        <dbReference type="ARBA" id="ARBA00022692"/>
    </source>
</evidence>
<keyword evidence="6" id="KW-0812">Transmembrane</keyword>
<evidence type="ECO:0000256" key="2">
    <source>
        <dbReference type="ARBA" id="ARBA00006555"/>
    </source>
</evidence>
<feature type="domain" description="TonB C-terminal" evidence="11">
    <location>
        <begin position="158"/>
        <end position="251"/>
    </location>
</feature>
<keyword evidence="10" id="KW-0732">Signal</keyword>
<evidence type="ECO:0000256" key="4">
    <source>
        <dbReference type="ARBA" id="ARBA00022475"/>
    </source>
</evidence>
<dbReference type="EMBL" id="JACHCA010000009">
    <property type="protein sequence ID" value="MBB6129463.1"/>
    <property type="molecule type" value="Genomic_DNA"/>
</dbReference>
<reference evidence="12 13" key="1">
    <citation type="submission" date="2020-08" db="EMBL/GenBank/DDBJ databases">
        <title>Genomic Encyclopedia of Type Strains, Phase IV (KMG-V): Genome sequencing to study the core and pangenomes of soil and plant-associated prokaryotes.</title>
        <authorList>
            <person name="Whitman W."/>
        </authorList>
    </citation>
    <scope>NUCLEOTIDE SEQUENCE [LARGE SCALE GENOMIC DNA]</scope>
    <source>
        <strain evidence="12 13">MP601</strain>
    </source>
</reference>
<dbReference type="RefSeq" id="WP_183588552.1">
    <property type="nucleotide sequence ID" value="NZ_JACHCA010000009.1"/>
</dbReference>
<evidence type="ECO:0000259" key="11">
    <source>
        <dbReference type="PROSITE" id="PS52015"/>
    </source>
</evidence>
<name>A0A841JE82_9SPHI</name>
<accession>A0A841JE82</accession>
<feature type="signal peptide" evidence="10">
    <location>
        <begin position="1"/>
        <end position="20"/>
    </location>
</feature>
<dbReference type="GO" id="GO:0005886">
    <property type="term" value="C:plasma membrane"/>
    <property type="evidence" value="ECO:0007669"/>
    <property type="project" value="UniProtKB-SubCell"/>
</dbReference>
<comment type="caution">
    <text evidence="12">The sequence shown here is derived from an EMBL/GenBank/DDBJ whole genome shotgun (WGS) entry which is preliminary data.</text>
</comment>
<comment type="subcellular location">
    <subcellularLocation>
        <location evidence="1">Cell inner membrane</location>
        <topology evidence="1">Single-pass membrane protein</topology>
        <orientation evidence="1">Periplasmic side</orientation>
    </subcellularLocation>
</comment>
<dbReference type="Pfam" id="PF03544">
    <property type="entry name" value="TonB_C"/>
    <property type="match status" value="1"/>
</dbReference>
<evidence type="ECO:0000256" key="7">
    <source>
        <dbReference type="ARBA" id="ARBA00022927"/>
    </source>
</evidence>
<keyword evidence="5" id="KW-0997">Cell inner membrane</keyword>
<dbReference type="InterPro" id="IPR051045">
    <property type="entry name" value="TonB-dependent_transducer"/>
</dbReference>
<dbReference type="Proteomes" id="UP000548326">
    <property type="component" value="Unassembled WGS sequence"/>
</dbReference>
<evidence type="ECO:0000256" key="10">
    <source>
        <dbReference type="SAM" id="SignalP"/>
    </source>
</evidence>
<sequence>MKKPALLLIFISLLSLHASAQTKQITNNDYALGIKERFYVLKSNKDFREGQYLAYNQTGNTIFCQGYYKNNQKDSLWTYYSFDAKVAAKGYYKENKKVGVWDAYNFKEELQVRYDYSTKQLILYKPNKNNSEDRQFNVINDKDTLNVQMDHSAVYLDGDGLMMKPAVFRSVKYPAAARERHIQGVVLIAVTIDTEGKITNYRIKNSVGFGCDEEALRAVKQITGDWIPGVYQGKSVISEYDIPFSFTLAND</sequence>
<evidence type="ECO:0000256" key="9">
    <source>
        <dbReference type="ARBA" id="ARBA00023136"/>
    </source>
</evidence>
<evidence type="ECO:0000256" key="5">
    <source>
        <dbReference type="ARBA" id="ARBA00022519"/>
    </source>
</evidence>
<comment type="similarity">
    <text evidence="2">Belongs to the TonB family.</text>
</comment>
<protein>
    <submittedName>
        <fullName evidence="12">TonB family protein</fullName>
    </submittedName>
</protein>
<evidence type="ECO:0000313" key="12">
    <source>
        <dbReference type="EMBL" id="MBB6129463.1"/>
    </source>
</evidence>
<dbReference type="Gene3D" id="2.20.110.10">
    <property type="entry name" value="Histone H3 K4-specific methyltransferase SET7/9 N-terminal domain"/>
    <property type="match status" value="1"/>
</dbReference>
<dbReference type="GO" id="GO:0015031">
    <property type="term" value="P:protein transport"/>
    <property type="evidence" value="ECO:0007669"/>
    <property type="project" value="UniProtKB-KW"/>
</dbReference>
<evidence type="ECO:0000256" key="8">
    <source>
        <dbReference type="ARBA" id="ARBA00022989"/>
    </source>
</evidence>
<dbReference type="GO" id="GO:0055085">
    <property type="term" value="P:transmembrane transport"/>
    <property type="evidence" value="ECO:0007669"/>
    <property type="project" value="InterPro"/>
</dbReference>
<dbReference type="SUPFAM" id="SSF82185">
    <property type="entry name" value="Histone H3 K4-specific methyltransferase SET7/9 N-terminal domain"/>
    <property type="match status" value="1"/>
</dbReference>
<proteinExistence type="inferred from homology"/>
<gene>
    <name evidence="12" type="ORF">HDF22_003589</name>
</gene>
<dbReference type="InterPro" id="IPR006260">
    <property type="entry name" value="TonB/TolA_C"/>
</dbReference>
<dbReference type="InterPro" id="IPR037682">
    <property type="entry name" value="TonB_C"/>
</dbReference>
<dbReference type="AlphaFoldDB" id="A0A841JE82"/>
<organism evidence="12 13">
    <name type="scientific">Mucilaginibacter lappiensis</name>
    <dbReference type="NCBI Taxonomy" id="354630"/>
    <lineage>
        <taxon>Bacteria</taxon>
        <taxon>Pseudomonadati</taxon>
        <taxon>Bacteroidota</taxon>
        <taxon>Sphingobacteriia</taxon>
        <taxon>Sphingobacteriales</taxon>
        <taxon>Sphingobacteriaceae</taxon>
        <taxon>Mucilaginibacter</taxon>
    </lineage>
</organism>
<keyword evidence="8" id="KW-1133">Transmembrane helix</keyword>